<feature type="compositionally biased region" description="Acidic residues" evidence="3">
    <location>
        <begin position="431"/>
        <end position="444"/>
    </location>
</feature>
<evidence type="ECO:0000256" key="1">
    <source>
        <dbReference type="ARBA" id="ARBA00023157"/>
    </source>
</evidence>
<dbReference type="RefSeq" id="XP_030835161.1">
    <property type="nucleotide sequence ID" value="XM_030979301.1"/>
</dbReference>
<feature type="transmembrane region" description="Helical" evidence="4">
    <location>
        <begin position="393"/>
        <end position="417"/>
    </location>
</feature>
<dbReference type="AlphaFoldDB" id="A0A7M7SVU2"/>
<feature type="disulfide bond" evidence="2">
    <location>
        <begin position="231"/>
        <end position="241"/>
    </location>
</feature>
<reference evidence="7" key="1">
    <citation type="submission" date="2015-02" db="EMBL/GenBank/DDBJ databases">
        <title>Genome sequencing for Strongylocentrotus purpuratus.</title>
        <authorList>
            <person name="Murali S."/>
            <person name="Liu Y."/>
            <person name="Vee V."/>
            <person name="English A."/>
            <person name="Wang M."/>
            <person name="Skinner E."/>
            <person name="Han Y."/>
            <person name="Muzny D.M."/>
            <person name="Worley K.C."/>
            <person name="Gibbs R.A."/>
        </authorList>
    </citation>
    <scope>NUCLEOTIDE SEQUENCE</scope>
</reference>
<dbReference type="PROSITE" id="PS50287">
    <property type="entry name" value="SRCR_2"/>
    <property type="match status" value="3"/>
</dbReference>
<organism evidence="6 7">
    <name type="scientific">Strongylocentrotus purpuratus</name>
    <name type="common">Purple sea urchin</name>
    <dbReference type="NCBI Taxonomy" id="7668"/>
    <lineage>
        <taxon>Eukaryota</taxon>
        <taxon>Metazoa</taxon>
        <taxon>Echinodermata</taxon>
        <taxon>Eleutherozoa</taxon>
        <taxon>Echinozoa</taxon>
        <taxon>Echinoidea</taxon>
        <taxon>Euechinoidea</taxon>
        <taxon>Echinacea</taxon>
        <taxon>Camarodonta</taxon>
        <taxon>Echinidea</taxon>
        <taxon>Strongylocentrotidae</taxon>
        <taxon>Strongylocentrotus</taxon>
    </lineage>
</organism>
<dbReference type="GO" id="GO:0016020">
    <property type="term" value="C:membrane"/>
    <property type="evidence" value="ECO:0007669"/>
    <property type="project" value="InterPro"/>
</dbReference>
<keyword evidence="4" id="KW-1133">Transmembrane helix</keyword>
<proteinExistence type="predicted"/>
<dbReference type="KEGG" id="spu:754715"/>
<dbReference type="Proteomes" id="UP000007110">
    <property type="component" value="Unassembled WGS sequence"/>
</dbReference>
<evidence type="ECO:0000256" key="2">
    <source>
        <dbReference type="PROSITE-ProRule" id="PRU00196"/>
    </source>
</evidence>
<accession>A0A7M7SVU2</accession>
<protein>
    <recommendedName>
        <fullName evidence="5">SRCR domain-containing protein</fullName>
    </recommendedName>
</protein>
<dbReference type="SUPFAM" id="SSF56487">
    <property type="entry name" value="SRCR-like"/>
    <property type="match status" value="3"/>
</dbReference>
<keyword evidence="4" id="KW-0812">Transmembrane</keyword>
<name>A0A7M7SVU2_STRPU</name>
<feature type="disulfide bond" evidence="2">
    <location>
        <begin position="349"/>
        <end position="359"/>
    </location>
</feature>
<keyword evidence="4" id="KW-0472">Membrane</keyword>
<feature type="compositionally biased region" description="Polar residues" evidence="3">
    <location>
        <begin position="446"/>
        <end position="459"/>
    </location>
</feature>
<dbReference type="InterPro" id="IPR001190">
    <property type="entry name" value="SRCR"/>
</dbReference>
<evidence type="ECO:0000313" key="6">
    <source>
        <dbReference type="EnsemblMetazoa" id="XP_030835161"/>
    </source>
</evidence>
<dbReference type="SMART" id="SM00202">
    <property type="entry name" value="SR"/>
    <property type="match status" value="3"/>
</dbReference>
<comment type="caution">
    <text evidence="2">Lacks conserved residue(s) required for the propagation of feature annotation.</text>
</comment>
<dbReference type="InterPro" id="IPR036772">
    <property type="entry name" value="SRCR-like_dom_sf"/>
</dbReference>
<dbReference type="OMA" id="LTYEWED"/>
<sequence>MATTARISCGSSSVREQDRKWILALLLAIVSVGVGLVQAETTQVPTPKTKVRLIEGSDIHEGVLEYFYQLESKWLPVCGEGVQKEDANVVCRELGFHGADVIKNVTRFTENVTYSALVNVWCDTADGVQHNYLGDCLESGVADGQPCNEKAAYITCLTPRLTGGNDMSSGRLEVWSPGFGWGKVCSPNFGEKEQEVTCRELGYLFVNLRNLGSANQFQDSGLTYEWEDVSCTGAETKLADCDVDTTGSTSCPGDNDAFASCTNVESDPGKPPLLGVKLSDGPCETEGRLEVFDGDVYGTVCQEQITQLDARVICRQLGFESENAEVVNCCDTYPAARAGASELFGVLNCTGSESMIAQCPHPPVGSQVGCDTLRHINDVGIRCQVCQTKNLNLAAVIGGVVAFLIILIVIGVVLWYVCYIPRSKYQAAANENDEEPDVEPEEETAGQPTTNGFEENANNHMEPELNEEDLREKNIETEDSFV</sequence>
<dbReference type="GeneID" id="754715"/>
<evidence type="ECO:0000259" key="5">
    <source>
        <dbReference type="PROSITE" id="PS50287"/>
    </source>
</evidence>
<dbReference type="OrthoDB" id="10322793at2759"/>
<reference evidence="6" key="2">
    <citation type="submission" date="2021-01" db="UniProtKB">
        <authorList>
            <consortium name="EnsemblMetazoa"/>
        </authorList>
    </citation>
    <scope>IDENTIFICATION</scope>
</reference>
<keyword evidence="7" id="KW-1185">Reference proteome</keyword>
<feature type="domain" description="SRCR" evidence="5">
    <location>
        <begin position="276"/>
        <end position="384"/>
    </location>
</feature>
<feature type="region of interest" description="Disordered" evidence="3">
    <location>
        <begin position="431"/>
        <end position="482"/>
    </location>
</feature>
<keyword evidence="1 2" id="KW-1015">Disulfide bond</keyword>
<dbReference type="EnsemblMetazoa" id="XM_030979301">
    <property type="protein sequence ID" value="XP_030835161"/>
    <property type="gene ID" value="LOC754715"/>
</dbReference>
<evidence type="ECO:0000256" key="4">
    <source>
        <dbReference type="SAM" id="Phobius"/>
    </source>
</evidence>
<dbReference type="PANTHER" id="PTHR48071:SF18">
    <property type="entry name" value="DELETED IN MALIGNANT BRAIN TUMORS 1 PROTEIN-RELATED"/>
    <property type="match status" value="1"/>
</dbReference>
<feature type="domain" description="SRCR" evidence="5">
    <location>
        <begin position="51"/>
        <end position="157"/>
    </location>
</feature>
<dbReference type="Pfam" id="PF00530">
    <property type="entry name" value="SRCR"/>
    <property type="match status" value="3"/>
</dbReference>
<dbReference type="Gene3D" id="3.10.250.10">
    <property type="entry name" value="SRCR-like domain"/>
    <property type="match status" value="3"/>
</dbReference>
<dbReference type="PANTHER" id="PTHR48071">
    <property type="entry name" value="SRCR DOMAIN-CONTAINING PROTEIN"/>
    <property type="match status" value="1"/>
</dbReference>
<evidence type="ECO:0000256" key="3">
    <source>
        <dbReference type="SAM" id="MobiDB-lite"/>
    </source>
</evidence>
<feature type="domain" description="SRCR" evidence="5">
    <location>
        <begin position="159"/>
        <end position="262"/>
    </location>
</feature>
<evidence type="ECO:0000313" key="7">
    <source>
        <dbReference type="Proteomes" id="UP000007110"/>
    </source>
</evidence>
<dbReference type="InParanoid" id="A0A7M7SVU2"/>
<dbReference type="PRINTS" id="PR00258">
    <property type="entry name" value="SPERACTRCPTR"/>
</dbReference>